<feature type="transmembrane region" description="Helical" evidence="5">
    <location>
        <begin position="283"/>
        <end position="303"/>
    </location>
</feature>
<keyword evidence="4 7" id="KW-0418">Kinase</keyword>
<dbReference type="InterPro" id="IPR003594">
    <property type="entry name" value="HATPase_dom"/>
</dbReference>
<evidence type="ECO:0000313" key="8">
    <source>
        <dbReference type="Proteomes" id="UP000199081"/>
    </source>
</evidence>
<dbReference type="Gene3D" id="3.30.565.10">
    <property type="entry name" value="Histidine kinase-like ATPase, C-terminal domain"/>
    <property type="match status" value="1"/>
</dbReference>
<dbReference type="PROSITE" id="PS50885">
    <property type="entry name" value="HAMP"/>
    <property type="match status" value="1"/>
</dbReference>
<evidence type="ECO:0000259" key="6">
    <source>
        <dbReference type="PROSITE" id="PS50885"/>
    </source>
</evidence>
<comment type="subcellular location">
    <subcellularLocation>
        <location evidence="1">Membrane</location>
    </subcellularLocation>
</comment>
<keyword evidence="2" id="KW-0597">Phosphoprotein</keyword>
<keyword evidence="8" id="KW-1185">Reference proteome</keyword>
<dbReference type="GO" id="GO:0016020">
    <property type="term" value="C:membrane"/>
    <property type="evidence" value="ECO:0007669"/>
    <property type="project" value="UniProtKB-SubCell"/>
</dbReference>
<evidence type="ECO:0000256" key="2">
    <source>
        <dbReference type="ARBA" id="ARBA00022553"/>
    </source>
</evidence>
<dbReference type="AlphaFoldDB" id="A0A1H7IF33"/>
<feature type="transmembrane region" description="Helical" evidence="5">
    <location>
        <begin position="6"/>
        <end position="24"/>
    </location>
</feature>
<dbReference type="InterPro" id="IPR010559">
    <property type="entry name" value="Sig_transdc_His_kin_internal"/>
</dbReference>
<protein>
    <submittedName>
        <fullName evidence="7">Two-component system, sensor histidine kinase YesM</fullName>
    </submittedName>
</protein>
<reference evidence="8" key="1">
    <citation type="submission" date="2016-10" db="EMBL/GenBank/DDBJ databases">
        <authorList>
            <person name="Varghese N."/>
            <person name="Submissions S."/>
        </authorList>
    </citation>
    <scope>NUCLEOTIDE SEQUENCE [LARGE SCALE GENOMIC DNA]</scope>
    <source>
        <strain evidence="8">DSM 19183</strain>
    </source>
</reference>
<keyword evidence="5" id="KW-0472">Membrane</keyword>
<evidence type="ECO:0000256" key="1">
    <source>
        <dbReference type="ARBA" id="ARBA00004370"/>
    </source>
</evidence>
<dbReference type="STRING" id="426702.SAMN04488099_10493"/>
<gene>
    <name evidence="7" type="ORF">SAMN04488099_10493</name>
</gene>
<keyword evidence="3" id="KW-0808">Transferase</keyword>
<dbReference type="Pfam" id="PF02518">
    <property type="entry name" value="HATPase_c"/>
    <property type="match status" value="1"/>
</dbReference>
<evidence type="ECO:0000256" key="4">
    <source>
        <dbReference type="ARBA" id="ARBA00022777"/>
    </source>
</evidence>
<dbReference type="InterPro" id="IPR036890">
    <property type="entry name" value="HATPase_C_sf"/>
</dbReference>
<dbReference type="PANTHER" id="PTHR34220">
    <property type="entry name" value="SENSOR HISTIDINE KINASE YPDA"/>
    <property type="match status" value="1"/>
</dbReference>
<dbReference type="SUPFAM" id="SSF55874">
    <property type="entry name" value="ATPase domain of HSP90 chaperone/DNA topoisomerase II/histidine kinase"/>
    <property type="match status" value="1"/>
</dbReference>
<dbReference type="InterPro" id="IPR003660">
    <property type="entry name" value="HAMP_dom"/>
</dbReference>
<organism evidence="7 8">
    <name type="scientific">Alkalibacterium pelagium</name>
    <dbReference type="NCBI Taxonomy" id="426702"/>
    <lineage>
        <taxon>Bacteria</taxon>
        <taxon>Bacillati</taxon>
        <taxon>Bacillota</taxon>
        <taxon>Bacilli</taxon>
        <taxon>Lactobacillales</taxon>
        <taxon>Carnobacteriaceae</taxon>
        <taxon>Alkalibacterium</taxon>
    </lineage>
</organism>
<proteinExistence type="predicted"/>
<dbReference type="SMART" id="SM00387">
    <property type="entry name" value="HATPase_c"/>
    <property type="match status" value="1"/>
</dbReference>
<name>A0A1H7IF33_9LACT</name>
<evidence type="ECO:0000313" key="7">
    <source>
        <dbReference type="EMBL" id="SEK60462.1"/>
    </source>
</evidence>
<evidence type="ECO:0000256" key="3">
    <source>
        <dbReference type="ARBA" id="ARBA00022679"/>
    </source>
</evidence>
<evidence type="ECO:0000256" key="5">
    <source>
        <dbReference type="SAM" id="Phobius"/>
    </source>
</evidence>
<keyword evidence="5" id="KW-0812">Transmembrane</keyword>
<accession>A0A1H7IF33</accession>
<dbReference type="PANTHER" id="PTHR34220:SF7">
    <property type="entry name" value="SENSOR HISTIDINE KINASE YPDA"/>
    <property type="match status" value="1"/>
</dbReference>
<dbReference type="EMBL" id="FNZU01000004">
    <property type="protein sequence ID" value="SEK60462.1"/>
    <property type="molecule type" value="Genomic_DNA"/>
</dbReference>
<dbReference type="CDD" id="cd06225">
    <property type="entry name" value="HAMP"/>
    <property type="match status" value="1"/>
</dbReference>
<dbReference type="Proteomes" id="UP000199081">
    <property type="component" value="Unassembled WGS sequence"/>
</dbReference>
<dbReference type="GO" id="GO:0000155">
    <property type="term" value="F:phosphorelay sensor kinase activity"/>
    <property type="evidence" value="ECO:0007669"/>
    <property type="project" value="InterPro"/>
</dbReference>
<sequence>MLGSYFVILIIPIALVGIYLTMSIRNNLISNKLEEIENNNERIRSDYVTTLTSITRVSDWIYQDEDLASLVTTVYDDPFDVYQAYAQYQMIEDYLRYYDEIEHVRFFVDNPTLTSTTGIYHANDSIQEQEWYQESVSRNGRIAWEVITDHITQTTHLNLVRSVYSNYNFIGVLAIAVNQEVINSILNDSASSVFITLDNQTPLYSYPQYSDINEAYSQYRPVLETVRTEEGNYGIVDSDRFNTDFTLNIRDVVIPKTLNSTMQVIGVVPTDSILEDVSRDLRVAYVIISSVLAISILMLVIFIRTFNNRIMKLKKAMSKVANGEFSIDRSIKGNDELSDVYNHLVDTSSSIESLMAINYEHAVKEKNWQLQLKDTQFKMLASQINPHFLYNTLEMIRMKALRNKDREVAEIIKILSKLMRKSLETTEKETSLEEELNFTEMYLHIQKLRFGEQIDYSITNTASADLVIIPLIIQPIVENSFIHGIEPKVGKGYIDINIIENQNNLEISVKDNGVGISRDKLAEIRHVLSSEEESSHIGINNVQKRIRHFYGDQYGLYIDSKEGEGTHVTIVIPQVNKGKEGENRCTQ</sequence>
<dbReference type="CDD" id="cd18773">
    <property type="entry name" value="PDC1_HK_sensor"/>
    <property type="match status" value="1"/>
</dbReference>
<feature type="domain" description="HAMP" evidence="6">
    <location>
        <begin position="304"/>
        <end position="356"/>
    </location>
</feature>
<keyword evidence="5" id="KW-1133">Transmembrane helix</keyword>
<dbReference type="Pfam" id="PF06580">
    <property type="entry name" value="His_kinase"/>
    <property type="match status" value="1"/>
</dbReference>
<dbReference type="InterPro" id="IPR050640">
    <property type="entry name" value="Bact_2-comp_sensor_kinase"/>
</dbReference>
<dbReference type="Gene3D" id="6.10.340.10">
    <property type="match status" value="1"/>
</dbReference>